<gene>
    <name evidence="1" type="ORF">K1F36_00495</name>
</gene>
<evidence type="ECO:0000313" key="1">
    <source>
        <dbReference type="EMBL" id="MBW8198288.1"/>
    </source>
</evidence>
<dbReference type="Proteomes" id="UP001196136">
    <property type="component" value="Unassembled WGS sequence"/>
</dbReference>
<protein>
    <recommendedName>
        <fullName evidence="3">Lipocalin-like domain-containing protein</fullName>
    </recommendedName>
</protein>
<reference evidence="1 2" key="1">
    <citation type="submission" date="2021-08" db="EMBL/GenBank/DDBJ databases">
        <title>Muricauda profundi sp. nov., a marine bacterium isolated from deep seawater of the Mariana Trench.</title>
        <authorList>
            <person name="Wei Y."/>
        </authorList>
    </citation>
    <scope>NUCLEOTIDE SEQUENCE [LARGE SCALE GENOMIC DNA]</scope>
    <source>
        <strain evidence="1 2">W52</strain>
    </source>
</reference>
<name>A0ABS7EN23_9FLAO</name>
<organism evidence="1 2">
    <name type="scientific">Flagellimonas abyssi</name>
    <dbReference type="NCBI Taxonomy" id="2864871"/>
    <lineage>
        <taxon>Bacteria</taxon>
        <taxon>Pseudomonadati</taxon>
        <taxon>Bacteroidota</taxon>
        <taxon>Flavobacteriia</taxon>
        <taxon>Flavobacteriales</taxon>
        <taxon>Flavobacteriaceae</taxon>
        <taxon>Flagellimonas</taxon>
    </lineage>
</organism>
<evidence type="ECO:0008006" key="3">
    <source>
        <dbReference type="Google" id="ProtNLM"/>
    </source>
</evidence>
<sequence length="137" mass="15678">MKKIIILIFLTQIAYGQDSSNNSFVGKWEVVESFSKGPDQAVSDEYELSQIFLGGSIDFNSNGNFKIDLKSEGEFAKDLIEMTMGTKWRYSKDLDWIMVGTEEDDYTIIGFQHFIKDKKSYLKIPESGIVLQVKKIK</sequence>
<evidence type="ECO:0000313" key="2">
    <source>
        <dbReference type="Proteomes" id="UP001196136"/>
    </source>
</evidence>
<comment type="caution">
    <text evidence="1">The sequence shown here is derived from an EMBL/GenBank/DDBJ whole genome shotgun (WGS) entry which is preliminary data.</text>
</comment>
<keyword evidence="2" id="KW-1185">Reference proteome</keyword>
<dbReference type="RefSeq" id="WP_220112048.1">
    <property type="nucleotide sequence ID" value="NZ_JAHZSV010000001.1"/>
</dbReference>
<dbReference type="EMBL" id="JAHZSV010000001">
    <property type="protein sequence ID" value="MBW8198288.1"/>
    <property type="molecule type" value="Genomic_DNA"/>
</dbReference>
<accession>A0ABS7EN23</accession>
<proteinExistence type="predicted"/>